<dbReference type="CDD" id="cd00761">
    <property type="entry name" value="Glyco_tranf_GTA_type"/>
    <property type="match status" value="1"/>
</dbReference>
<reference evidence="2" key="1">
    <citation type="submission" date="2021-04" db="EMBL/GenBank/DDBJ databases">
        <authorList>
            <person name="Pira H."/>
            <person name="Risdian C."/>
            <person name="Wink J."/>
        </authorList>
    </citation>
    <scope>NUCLEOTIDE SEQUENCE</scope>
    <source>
        <strain evidence="2">WHY3</strain>
    </source>
</reference>
<comment type="caution">
    <text evidence="2">The sequence shown here is derived from an EMBL/GenBank/DDBJ whole genome shotgun (WGS) entry which is preliminary data.</text>
</comment>
<protein>
    <submittedName>
        <fullName evidence="2">Glycosyltransferase family 2 protein</fullName>
    </submittedName>
</protein>
<dbReference type="InterPro" id="IPR001173">
    <property type="entry name" value="Glyco_trans_2-like"/>
</dbReference>
<dbReference type="Proteomes" id="UP001138894">
    <property type="component" value="Unassembled WGS sequence"/>
</dbReference>
<accession>A0A9X1FAD6</accession>
<dbReference type="EMBL" id="JAGSPD010000007">
    <property type="protein sequence ID" value="MBV7269518.1"/>
    <property type="molecule type" value="Genomic_DNA"/>
</dbReference>
<sequence length="278" mass="32387">MKLKELPKSIKKSISLSLLSLEELEDQNKKRIPVIVSLTTIPSRVRTLHITIRSLLNQDTLPEKIVLWLNDSYKNKVPRKLQKLTGNTFEIRFSEYTFSHRKLIHSLQAFKNKAIVTVDDDLIYHREFLKLLYIEHLKNPNVVIGNRCREISYNEEGNILPYLKWPFLNGENRNYNKKLLMPVGAFGVIYPANVLNDNVHNIDLFNKLSPKSDDLWFKTMTLLNNNLSIQAENKAPDPTPIIATQGISLKKINNKLDYKRVQWEQITKHFNLSFNHGI</sequence>
<proteinExistence type="predicted"/>
<evidence type="ECO:0000259" key="1">
    <source>
        <dbReference type="Pfam" id="PF00535"/>
    </source>
</evidence>
<gene>
    <name evidence="2" type="ORF">KCG49_10000</name>
</gene>
<dbReference type="AlphaFoldDB" id="A0A9X1FAD6"/>
<organism evidence="2 3">
    <name type="scientific">Winogradskyella luteola</name>
    <dbReference type="NCBI Taxonomy" id="2828330"/>
    <lineage>
        <taxon>Bacteria</taxon>
        <taxon>Pseudomonadati</taxon>
        <taxon>Bacteroidota</taxon>
        <taxon>Flavobacteriia</taxon>
        <taxon>Flavobacteriales</taxon>
        <taxon>Flavobacteriaceae</taxon>
        <taxon>Winogradskyella</taxon>
    </lineage>
</organism>
<dbReference type="RefSeq" id="WP_218546257.1">
    <property type="nucleotide sequence ID" value="NZ_JAGSPD010000007.1"/>
</dbReference>
<keyword evidence="3" id="KW-1185">Reference proteome</keyword>
<feature type="domain" description="Glycosyltransferase 2-like" evidence="1">
    <location>
        <begin position="47"/>
        <end position="179"/>
    </location>
</feature>
<evidence type="ECO:0000313" key="3">
    <source>
        <dbReference type="Proteomes" id="UP001138894"/>
    </source>
</evidence>
<dbReference type="Pfam" id="PF00535">
    <property type="entry name" value="Glycos_transf_2"/>
    <property type="match status" value="1"/>
</dbReference>
<evidence type="ECO:0000313" key="2">
    <source>
        <dbReference type="EMBL" id="MBV7269518.1"/>
    </source>
</evidence>
<name>A0A9X1FAD6_9FLAO</name>